<name>A0ABW1VP50_9GAMM</name>
<protein>
    <submittedName>
        <fullName evidence="1">Uncharacterized protein</fullName>
    </submittedName>
</protein>
<organism evidence="1 2">
    <name type="scientific">Tatumella punctata</name>
    <dbReference type="NCBI Taxonomy" id="399969"/>
    <lineage>
        <taxon>Bacteria</taxon>
        <taxon>Pseudomonadati</taxon>
        <taxon>Pseudomonadota</taxon>
        <taxon>Gammaproteobacteria</taxon>
        <taxon>Enterobacterales</taxon>
        <taxon>Erwiniaceae</taxon>
        <taxon>Tatumella</taxon>
    </lineage>
</organism>
<accession>A0ABW1VP50</accession>
<dbReference type="EMBL" id="JBHSUC010000005">
    <property type="protein sequence ID" value="MFC6361793.1"/>
    <property type="molecule type" value="Genomic_DNA"/>
</dbReference>
<reference evidence="2" key="1">
    <citation type="journal article" date="2019" name="Int. J. Syst. Evol. Microbiol.">
        <title>The Global Catalogue of Microorganisms (GCM) 10K type strain sequencing project: providing services to taxonomists for standard genome sequencing and annotation.</title>
        <authorList>
            <consortium name="The Broad Institute Genomics Platform"/>
            <consortium name="The Broad Institute Genome Sequencing Center for Infectious Disease"/>
            <person name="Wu L."/>
            <person name="Ma J."/>
        </authorList>
    </citation>
    <scope>NUCLEOTIDE SEQUENCE [LARGE SCALE GENOMIC DNA]</scope>
    <source>
        <strain evidence="2">CGMCC 4.1530</strain>
    </source>
</reference>
<evidence type="ECO:0000313" key="1">
    <source>
        <dbReference type="EMBL" id="MFC6361793.1"/>
    </source>
</evidence>
<gene>
    <name evidence="1" type="ORF">ACFP73_06700</name>
</gene>
<sequence>MSWKITCNNDHANYSVDGSEDHFSTYTINFIDENYHTEDSSDYKGPNDVVLIANFTASSDHGDFTWEVTSRRAGFNGFAEIENIYSQTPDGCTLDDEPDFDIEEI</sequence>
<comment type="caution">
    <text evidence="1">The sequence shown here is derived from an EMBL/GenBank/DDBJ whole genome shotgun (WGS) entry which is preliminary data.</text>
</comment>
<evidence type="ECO:0000313" key="2">
    <source>
        <dbReference type="Proteomes" id="UP001596215"/>
    </source>
</evidence>
<keyword evidence="2" id="KW-1185">Reference proteome</keyword>
<dbReference type="Proteomes" id="UP001596215">
    <property type="component" value="Unassembled WGS sequence"/>
</dbReference>
<dbReference type="RefSeq" id="WP_343878295.1">
    <property type="nucleotide sequence ID" value="NZ_BAAAFW010000095.1"/>
</dbReference>
<proteinExistence type="predicted"/>